<dbReference type="PANTHER" id="PTHR13639:SF2">
    <property type="entry name" value="CYTOCHROME C OXIDASE ASSEMBLY FACTOR 4 HOMOLOG, MITOCHONDRIAL"/>
    <property type="match status" value="1"/>
</dbReference>
<dbReference type="AlphaFoldDB" id="A0AAV9UI33"/>
<dbReference type="InterPro" id="IPR039870">
    <property type="entry name" value="Coa4-like"/>
</dbReference>
<sequence>MIPNGHEDDVPDEWNERIQKTGCSEENERLQICFSQYKDWRVCQKQLQEFRDCWGKHMADQKPVNEEPEVNRA</sequence>
<proteinExistence type="predicted"/>
<name>A0AAV9UI33_9PEZI</name>
<dbReference type="PANTHER" id="PTHR13639">
    <property type="entry name" value="CYTOCHROME C OXIDASE ASSEMBLY FACTOR 4 HOMOLOG, MITOCHONDRIAL"/>
    <property type="match status" value="1"/>
</dbReference>
<evidence type="ECO:0008006" key="3">
    <source>
        <dbReference type="Google" id="ProtNLM"/>
    </source>
</evidence>
<gene>
    <name evidence="1" type="ORF">TWF696_008815</name>
</gene>
<dbReference type="GO" id="GO:0005758">
    <property type="term" value="C:mitochondrial intermembrane space"/>
    <property type="evidence" value="ECO:0007669"/>
    <property type="project" value="InterPro"/>
</dbReference>
<dbReference type="Proteomes" id="UP001375240">
    <property type="component" value="Unassembled WGS sequence"/>
</dbReference>
<organism evidence="1 2">
    <name type="scientific">Orbilia brochopaga</name>
    <dbReference type="NCBI Taxonomy" id="3140254"/>
    <lineage>
        <taxon>Eukaryota</taxon>
        <taxon>Fungi</taxon>
        <taxon>Dikarya</taxon>
        <taxon>Ascomycota</taxon>
        <taxon>Pezizomycotina</taxon>
        <taxon>Orbiliomycetes</taxon>
        <taxon>Orbiliales</taxon>
        <taxon>Orbiliaceae</taxon>
        <taxon>Orbilia</taxon>
    </lineage>
</organism>
<keyword evidence="2" id="KW-1185">Reference proteome</keyword>
<dbReference type="GO" id="GO:0033617">
    <property type="term" value="P:mitochondrial respiratory chain complex IV assembly"/>
    <property type="evidence" value="ECO:0007669"/>
    <property type="project" value="InterPro"/>
</dbReference>
<protein>
    <recommendedName>
        <fullName evidence="3">CHCH domain-containing protein</fullName>
    </recommendedName>
</protein>
<comment type="caution">
    <text evidence="1">The sequence shown here is derived from an EMBL/GenBank/DDBJ whole genome shotgun (WGS) entry which is preliminary data.</text>
</comment>
<reference evidence="1 2" key="1">
    <citation type="submission" date="2019-10" db="EMBL/GenBank/DDBJ databases">
        <authorList>
            <person name="Palmer J.M."/>
        </authorList>
    </citation>
    <scope>NUCLEOTIDE SEQUENCE [LARGE SCALE GENOMIC DNA]</scope>
    <source>
        <strain evidence="1 2">TWF696</strain>
    </source>
</reference>
<evidence type="ECO:0000313" key="2">
    <source>
        <dbReference type="Proteomes" id="UP001375240"/>
    </source>
</evidence>
<dbReference type="EMBL" id="JAVHNQ010000007">
    <property type="protein sequence ID" value="KAK6341751.1"/>
    <property type="molecule type" value="Genomic_DNA"/>
</dbReference>
<evidence type="ECO:0000313" key="1">
    <source>
        <dbReference type="EMBL" id="KAK6341751.1"/>
    </source>
</evidence>
<accession>A0AAV9UI33</accession>